<dbReference type="AlphaFoldDB" id="A0A835K2T9"/>
<dbReference type="GO" id="GO:0005525">
    <property type="term" value="F:GTP binding"/>
    <property type="evidence" value="ECO:0007669"/>
    <property type="project" value="InterPro"/>
</dbReference>
<organism evidence="2 3">
    <name type="scientific">Salix dunnii</name>
    <dbReference type="NCBI Taxonomy" id="1413687"/>
    <lineage>
        <taxon>Eukaryota</taxon>
        <taxon>Viridiplantae</taxon>
        <taxon>Streptophyta</taxon>
        <taxon>Embryophyta</taxon>
        <taxon>Tracheophyta</taxon>
        <taxon>Spermatophyta</taxon>
        <taxon>Magnoliopsida</taxon>
        <taxon>eudicotyledons</taxon>
        <taxon>Gunneridae</taxon>
        <taxon>Pentapetalae</taxon>
        <taxon>rosids</taxon>
        <taxon>fabids</taxon>
        <taxon>Malpighiales</taxon>
        <taxon>Salicaceae</taxon>
        <taxon>Saliceae</taxon>
        <taxon>Salix</taxon>
    </lineage>
</organism>
<feature type="domain" description="G" evidence="1">
    <location>
        <begin position="405"/>
        <end position="466"/>
    </location>
</feature>
<reference evidence="2 3" key="1">
    <citation type="submission" date="2020-10" db="EMBL/GenBank/DDBJ databases">
        <title>Plant Genome Project.</title>
        <authorList>
            <person name="Zhang R.-G."/>
        </authorList>
    </citation>
    <scope>NUCLEOTIDE SEQUENCE [LARGE SCALE GENOMIC DNA]</scope>
    <source>
        <strain evidence="2">FAFU-HL-1</strain>
        <tissue evidence="2">Leaf</tissue>
    </source>
</reference>
<dbReference type="GO" id="GO:0009742">
    <property type="term" value="P:brassinosteroid mediated signaling pathway"/>
    <property type="evidence" value="ECO:0007669"/>
    <property type="project" value="TreeGrafter"/>
</dbReference>
<evidence type="ECO:0000259" key="1">
    <source>
        <dbReference type="Pfam" id="PF01926"/>
    </source>
</evidence>
<dbReference type="InterPro" id="IPR027417">
    <property type="entry name" value="P-loop_NTPase"/>
</dbReference>
<dbReference type="InterPro" id="IPR006073">
    <property type="entry name" value="GTP-bd"/>
</dbReference>
<dbReference type="GO" id="GO:0009570">
    <property type="term" value="C:chloroplast stroma"/>
    <property type="evidence" value="ECO:0007669"/>
    <property type="project" value="TreeGrafter"/>
</dbReference>
<accession>A0A835K2T9</accession>
<dbReference type="PANTHER" id="PTHR46434">
    <property type="entry name" value="GENETIC INTERACTOR OF PROHIBITINS 3, MITOCHONDRIAL"/>
    <property type="match status" value="1"/>
</dbReference>
<dbReference type="Proteomes" id="UP000657918">
    <property type="component" value="Unassembled WGS sequence"/>
</dbReference>
<proteinExistence type="predicted"/>
<evidence type="ECO:0000313" key="2">
    <source>
        <dbReference type="EMBL" id="KAF9679585.1"/>
    </source>
</evidence>
<keyword evidence="3" id="KW-1185">Reference proteome</keyword>
<dbReference type="Gene3D" id="3.40.50.300">
    <property type="entry name" value="P-loop containing nucleotide triphosphate hydrolases"/>
    <property type="match status" value="1"/>
</dbReference>
<dbReference type="Pfam" id="PF01926">
    <property type="entry name" value="MMR_HSR1"/>
    <property type="match status" value="1"/>
</dbReference>
<gene>
    <name evidence="2" type="ORF">SADUNF_Sadunf06G0030100</name>
</gene>
<name>A0A835K2T9_9ROSI</name>
<comment type="caution">
    <text evidence="2">The sequence shown here is derived from an EMBL/GenBank/DDBJ whole genome shotgun (WGS) entry which is preliminary data.</text>
</comment>
<sequence>MAVLLSTVAVTKPRLKLFNDNGVKQEISSIPINIFTGLSLENKKHKKRLCFVNFVSKNQTSIVTIQRGHAKIGPRRGGKDLVLSEGREEDENYGPICPGCGVFMQDKDTNLPGYYKKREVIVERDDVVEEGGAEEYVVDDFEGFEDGFEGDEEELEDGIEGKLEKSDEKEGNLETWAEFDLDSDEFEPLLENEEGDVSDLDGFSPAGVGYGNITEEIIEKRRMKKEQKKVSKAERKRLARESKKERDGVTVCARCHSLRNYGQVKNQTAENLIPDFDFDRLITTRLMKPSGSGNVTVVVMVVDCVDFDGSFPKRAAQSLFKALEGVKDDPRASKKLPKLVLVGTKVDLLPSQISPTRLDRWVRHRARAGGAPKLSGVYLVSSCKDVGVRNLLSFIKELAGPRGNVWVIGAQNAGKSTLINALAKKGGAKVTKLTEAPVPGTTIGILRIGGILSAKAKMYDTPGLLHPYLMSMRLNRDEQKMVEIRKELQPRTYRVKVSFPLISCNLFGSISWCDLALCILGLIFSHCSGQYLMKWLIFILSNVVNLSFACCSEASIHSMLAPVLVLRVHIYTFFEFLRAMDLLQAGQTVHVGGLLRLDLNQASVQTVYVTVWASPNVSLHMGKMESADEFWKNHIGVRLQVKLHSGGKKKRKDVSSPCNPFSAGEIVPRSPSKLYLPHRFFMREGMGKYLERFAQVCLTVSVIPLQPPTGEDRASELGKWEEREIRVSGTSWDANSIDISIGGLGWFSVGLKGEATLTLWTYDGIEITLREPLVLDRAPFLERPGFLLPKAISDAVGNQTKLEAKIRKKLQESSLDFLSEVSA</sequence>
<dbReference type="GO" id="GO:0005739">
    <property type="term" value="C:mitochondrion"/>
    <property type="evidence" value="ECO:0007669"/>
    <property type="project" value="TreeGrafter"/>
</dbReference>
<dbReference type="PANTHER" id="PTHR46434:SF3">
    <property type="entry name" value="GTP-BINDING PROTEIN BRASSINAZOLE INSENSITIVE PALE GREEN 2, CHLOROPLASTIC"/>
    <property type="match status" value="1"/>
</dbReference>
<dbReference type="GO" id="GO:1901259">
    <property type="term" value="P:chloroplast rRNA processing"/>
    <property type="evidence" value="ECO:0007669"/>
    <property type="project" value="TreeGrafter"/>
</dbReference>
<dbReference type="InterPro" id="IPR050896">
    <property type="entry name" value="Mito_lipid_metab_GTPase"/>
</dbReference>
<dbReference type="EMBL" id="JADGMS010000006">
    <property type="protein sequence ID" value="KAF9679585.1"/>
    <property type="molecule type" value="Genomic_DNA"/>
</dbReference>
<protein>
    <recommendedName>
        <fullName evidence="1">G domain-containing protein</fullName>
    </recommendedName>
</protein>
<dbReference type="CDD" id="cd01855">
    <property type="entry name" value="YqeH"/>
    <property type="match status" value="1"/>
</dbReference>
<dbReference type="OrthoDB" id="1696305at2759"/>
<dbReference type="SUPFAM" id="SSF52540">
    <property type="entry name" value="P-loop containing nucleoside triphosphate hydrolases"/>
    <property type="match status" value="1"/>
</dbReference>
<evidence type="ECO:0000313" key="3">
    <source>
        <dbReference type="Proteomes" id="UP000657918"/>
    </source>
</evidence>